<dbReference type="EMBL" id="ABEU02000002">
    <property type="protein sequence ID" value="PNR59439.1"/>
    <property type="molecule type" value="Genomic_DNA"/>
</dbReference>
<keyword evidence="3" id="KW-0805">Transcription regulation</keyword>
<keyword evidence="4" id="KW-0804">Transcription</keyword>
<evidence type="ECO:0000313" key="8">
    <source>
        <dbReference type="EMBL" id="PNR59439.1"/>
    </source>
</evidence>
<evidence type="ECO:0000256" key="1">
    <source>
        <dbReference type="ARBA" id="ARBA00004123"/>
    </source>
</evidence>
<keyword evidence="10" id="KW-1185">Reference proteome</keyword>
<protein>
    <recommendedName>
        <fullName evidence="7">OVATE domain-containing protein</fullName>
    </recommendedName>
</protein>
<dbReference type="NCBIfam" id="TIGR01568">
    <property type="entry name" value="A_thal_3678"/>
    <property type="match status" value="1"/>
</dbReference>
<evidence type="ECO:0000256" key="5">
    <source>
        <dbReference type="ARBA" id="ARBA00023242"/>
    </source>
</evidence>
<dbReference type="Proteomes" id="UP000006727">
    <property type="component" value="Chromosome 2"/>
</dbReference>
<feature type="region of interest" description="Disordered" evidence="6">
    <location>
        <begin position="174"/>
        <end position="215"/>
    </location>
</feature>
<dbReference type="PANTHER" id="PTHR33057:SF70">
    <property type="entry name" value="TRANSCRIPTION REPRESSOR-RELATED"/>
    <property type="match status" value="1"/>
</dbReference>
<dbReference type="InterPro" id="IPR038933">
    <property type="entry name" value="Ovate"/>
</dbReference>
<dbReference type="PANTHER" id="PTHR33057">
    <property type="entry name" value="TRANSCRIPTION REPRESSOR OFP7-RELATED"/>
    <property type="match status" value="1"/>
</dbReference>
<evidence type="ECO:0000259" key="7">
    <source>
        <dbReference type="PROSITE" id="PS51754"/>
    </source>
</evidence>
<dbReference type="AlphaFoldDB" id="A0A2K1L084"/>
<evidence type="ECO:0000256" key="6">
    <source>
        <dbReference type="SAM" id="MobiDB-lite"/>
    </source>
</evidence>
<feature type="compositionally biased region" description="Polar residues" evidence="6">
    <location>
        <begin position="184"/>
        <end position="195"/>
    </location>
</feature>
<organism evidence="8">
    <name type="scientific">Physcomitrium patens</name>
    <name type="common">Spreading-leaved earth moss</name>
    <name type="synonym">Physcomitrella patens</name>
    <dbReference type="NCBI Taxonomy" id="3218"/>
    <lineage>
        <taxon>Eukaryota</taxon>
        <taxon>Viridiplantae</taxon>
        <taxon>Streptophyta</taxon>
        <taxon>Embryophyta</taxon>
        <taxon>Bryophyta</taxon>
        <taxon>Bryophytina</taxon>
        <taxon>Bryopsida</taxon>
        <taxon>Funariidae</taxon>
        <taxon>Funariales</taxon>
        <taxon>Funariaceae</taxon>
        <taxon>Physcomitrium</taxon>
    </lineage>
</organism>
<reference evidence="8 10" key="2">
    <citation type="journal article" date="2018" name="Plant J.">
        <title>The Physcomitrella patens chromosome-scale assembly reveals moss genome structure and evolution.</title>
        <authorList>
            <person name="Lang D."/>
            <person name="Ullrich K.K."/>
            <person name="Murat F."/>
            <person name="Fuchs J."/>
            <person name="Jenkins J."/>
            <person name="Haas F.B."/>
            <person name="Piednoel M."/>
            <person name="Gundlach H."/>
            <person name="Van Bel M."/>
            <person name="Meyberg R."/>
            <person name="Vives C."/>
            <person name="Morata J."/>
            <person name="Symeonidi A."/>
            <person name="Hiss M."/>
            <person name="Muchero W."/>
            <person name="Kamisugi Y."/>
            <person name="Saleh O."/>
            <person name="Blanc G."/>
            <person name="Decker E.L."/>
            <person name="van Gessel N."/>
            <person name="Grimwood J."/>
            <person name="Hayes R.D."/>
            <person name="Graham S.W."/>
            <person name="Gunter L.E."/>
            <person name="McDaniel S.F."/>
            <person name="Hoernstein S.N.W."/>
            <person name="Larsson A."/>
            <person name="Li F.W."/>
            <person name="Perroud P.F."/>
            <person name="Phillips J."/>
            <person name="Ranjan P."/>
            <person name="Rokshar D.S."/>
            <person name="Rothfels C.J."/>
            <person name="Schneider L."/>
            <person name="Shu S."/>
            <person name="Stevenson D.W."/>
            <person name="Thummler F."/>
            <person name="Tillich M."/>
            <person name="Villarreal Aguilar J.C."/>
            <person name="Widiez T."/>
            <person name="Wong G.K."/>
            <person name="Wymore A."/>
            <person name="Zhang Y."/>
            <person name="Zimmer A.D."/>
            <person name="Quatrano R.S."/>
            <person name="Mayer K.F.X."/>
            <person name="Goodstein D."/>
            <person name="Casacuberta J.M."/>
            <person name="Vandepoele K."/>
            <person name="Reski R."/>
            <person name="Cuming A.C."/>
            <person name="Tuskan G.A."/>
            <person name="Maumus F."/>
            <person name="Salse J."/>
            <person name="Schmutz J."/>
            <person name="Rensing S.A."/>
        </authorList>
    </citation>
    <scope>NUCLEOTIDE SEQUENCE [LARGE SCALE GENOMIC DNA]</scope>
    <source>
        <strain evidence="9 10">cv. Gransden 2004</strain>
    </source>
</reference>
<dbReference type="OrthoDB" id="1928390at2759"/>
<dbReference type="PaxDb" id="3218-PP1S7_273V6.1"/>
<evidence type="ECO:0000313" key="9">
    <source>
        <dbReference type="EnsemblPlants" id="PAC:32932811.CDS.1"/>
    </source>
</evidence>
<dbReference type="RefSeq" id="XP_024368782.1">
    <property type="nucleotide sequence ID" value="XM_024513014.2"/>
</dbReference>
<comment type="subcellular location">
    <subcellularLocation>
        <location evidence="1">Nucleus</location>
    </subcellularLocation>
</comment>
<feature type="region of interest" description="Disordered" evidence="6">
    <location>
        <begin position="618"/>
        <end position="647"/>
    </location>
</feature>
<dbReference type="GeneID" id="112279001"/>
<dbReference type="PROSITE" id="PS51754">
    <property type="entry name" value="OVATE"/>
    <property type="match status" value="1"/>
</dbReference>
<evidence type="ECO:0000256" key="3">
    <source>
        <dbReference type="ARBA" id="ARBA00023015"/>
    </source>
</evidence>
<proteinExistence type="predicted"/>
<reference evidence="8 10" key="1">
    <citation type="journal article" date="2008" name="Science">
        <title>The Physcomitrella genome reveals evolutionary insights into the conquest of land by plants.</title>
        <authorList>
            <person name="Rensing S."/>
            <person name="Lang D."/>
            <person name="Zimmer A."/>
            <person name="Terry A."/>
            <person name="Salamov A."/>
            <person name="Shapiro H."/>
            <person name="Nishiyama T."/>
            <person name="Perroud P.-F."/>
            <person name="Lindquist E."/>
            <person name="Kamisugi Y."/>
            <person name="Tanahashi T."/>
            <person name="Sakakibara K."/>
            <person name="Fujita T."/>
            <person name="Oishi K."/>
            <person name="Shin-I T."/>
            <person name="Kuroki Y."/>
            <person name="Toyoda A."/>
            <person name="Suzuki Y."/>
            <person name="Hashimoto A."/>
            <person name="Yamaguchi K."/>
            <person name="Sugano A."/>
            <person name="Kohara Y."/>
            <person name="Fujiyama A."/>
            <person name="Anterola A."/>
            <person name="Aoki S."/>
            <person name="Ashton N."/>
            <person name="Barbazuk W.B."/>
            <person name="Barker E."/>
            <person name="Bennetzen J."/>
            <person name="Bezanilla M."/>
            <person name="Blankenship R."/>
            <person name="Cho S.H."/>
            <person name="Dutcher S."/>
            <person name="Estelle M."/>
            <person name="Fawcett J.A."/>
            <person name="Gundlach H."/>
            <person name="Hanada K."/>
            <person name="Heyl A."/>
            <person name="Hicks K.A."/>
            <person name="Hugh J."/>
            <person name="Lohr M."/>
            <person name="Mayer K."/>
            <person name="Melkozernov A."/>
            <person name="Murata T."/>
            <person name="Nelson D."/>
            <person name="Pils B."/>
            <person name="Prigge M."/>
            <person name="Reiss B."/>
            <person name="Renner T."/>
            <person name="Rombauts S."/>
            <person name="Rushton P."/>
            <person name="Sanderfoot A."/>
            <person name="Schween G."/>
            <person name="Shiu S.-H."/>
            <person name="Stueber K."/>
            <person name="Theodoulou F.L."/>
            <person name="Tu H."/>
            <person name="Van de Peer Y."/>
            <person name="Verrier P.J."/>
            <person name="Waters E."/>
            <person name="Wood A."/>
            <person name="Yang L."/>
            <person name="Cove D."/>
            <person name="Cuming A."/>
            <person name="Hasebe M."/>
            <person name="Lucas S."/>
            <person name="Mishler D.B."/>
            <person name="Reski R."/>
            <person name="Grigoriev I."/>
            <person name="Quatrano R.S."/>
            <person name="Boore J.L."/>
        </authorList>
    </citation>
    <scope>NUCLEOTIDE SEQUENCE [LARGE SCALE GENOMIC DNA]</scope>
    <source>
        <strain evidence="9 10">cv. Gransden 2004</strain>
    </source>
</reference>
<dbReference type="Gramene" id="Pp3c2_4870V3.1">
    <property type="protein sequence ID" value="PAC:32932811.CDS.1"/>
    <property type="gene ID" value="Pp3c2_4870"/>
</dbReference>
<keyword evidence="5" id="KW-0539">Nucleus</keyword>
<dbReference type="EnsemblPlants" id="Pp3c2_4870V3.1">
    <property type="protein sequence ID" value="PAC:32932811.CDS.1"/>
    <property type="gene ID" value="Pp3c2_4870"/>
</dbReference>
<dbReference type="Gramene" id="Pp3c2_4871V3.1">
    <property type="protein sequence ID" value="PAC:32935716.CDS.1"/>
    <property type="gene ID" value="Pp3c2_4871"/>
</dbReference>
<dbReference type="RefSeq" id="XP_024368788.1">
    <property type="nucleotide sequence ID" value="XM_024513020.2"/>
</dbReference>
<dbReference type="EnsemblPlants" id="Pp3c2_4871V3.1">
    <property type="protein sequence ID" value="PAC:32935716.CDS.1"/>
    <property type="gene ID" value="Pp3c2_4871"/>
</dbReference>
<keyword evidence="2" id="KW-0678">Repressor</keyword>
<dbReference type="InterPro" id="IPR006458">
    <property type="entry name" value="Ovate_C"/>
</dbReference>
<sequence>MDASREKYFLMSKKMSTKGAEKLRGKHFSAVFPTVWLIKLRSICRNSRSLKASNTTELVIPDSSLFLPKVVENCYKHGALKSGIYTFSPVQHPQAVTNTEPSNPWLEYRVANAVTASSTQGLRSKMASSEGTTRFTPLASVANTSSSRASIFSRCLSKLTSSSRLRGLSKLVGDQSVSRKRSNSSEQFRKTTTPTRRARFSVGCGSTSRRRSRRSSLQLEESALIGMDIGSGLDCIEEGKVFKDSWPTKSKPWLTANPIPWSGEPKNGEVVKNQMVMKKFTRNREVRGVKVKSPVKLKSGCNPTLGHLFSAEADTDSPKKINPETKEEPEVLIDNPKMCTFPWRSTSFGTDCNFKAPRSGSECGFGSSERKPTSFLSEFEPPATCKEGLDDCNFSNGQSLLKQKVLPAEWLREGSKSLRDQQKTNTKLRDESEMKLLASLHQALDSSNLQRLIGDEDDGDPGNESILIGSTCEPHNSPAFESFLESSAKAWGVKFPIHRDNYAKSNELGSTGDKSRELHCITVQPASQLEDPREPACERNRVERKIPRAARNNLSWIAKRQKAKYPGNKKVFKKPSPSRKLVPKDLLEERNILAHCEESMIDPELHEDLNHARRKFNEAKRRTKQRRSTHIASVPSPPAPSTKQLASAPKERVAIVVESSYDPYNDFRQSMIEMIVDQDIKEADDLEELLKCYLSLNEAEHHNVIVDVFTDVWHEIFESKI</sequence>
<name>A0A2K1L084_PHYPA</name>
<reference evidence="9" key="3">
    <citation type="submission" date="2020-12" db="UniProtKB">
        <authorList>
            <consortium name="EnsemblPlants"/>
        </authorList>
    </citation>
    <scope>IDENTIFICATION</scope>
</reference>
<dbReference type="STRING" id="3218.A0A2K1L084"/>
<feature type="domain" description="OVATE" evidence="7">
    <location>
        <begin position="656"/>
        <end position="715"/>
    </location>
</feature>
<accession>A0A2K1L084</accession>
<gene>
    <name evidence="9" type="primary">LOC112279001</name>
    <name evidence="8" type="ORF">PHYPA_002230</name>
</gene>
<evidence type="ECO:0000256" key="2">
    <source>
        <dbReference type="ARBA" id="ARBA00022491"/>
    </source>
</evidence>
<dbReference type="GO" id="GO:0005634">
    <property type="term" value="C:nucleus"/>
    <property type="evidence" value="ECO:0007669"/>
    <property type="project" value="UniProtKB-SubCell"/>
</dbReference>
<dbReference type="Pfam" id="PF04844">
    <property type="entry name" value="Ovate"/>
    <property type="match status" value="1"/>
</dbReference>
<evidence type="ECO:0000313" key="10">
    <source>
        <dbReference type="Proteomes" id="UP000006727"/>
    </source>
</evidence>
<dbReference type="GO" id="GO:0045892">
    <property type="term" value="P:negative regulation of DNA-templated transcription"/>
    <property type="evidence" value="ECO:0007669"/>
    <property type="project" value="InterPro"/>
</dbReference>
<evidence type="ECO:0000256" key="4">
    <source>
        <dbReference type="ARBA" id="ARBA00023163"/>
    </source>
</evidence>